<dbReference type="PANTHER" id="PTHR31025:SF29">
    <property type="entry name" value="SI:CH211-196P9.1"/>
    <property type="match status" value="1"/>
</dbReference>
<dbReference type="EMBL" id="JAYMGO010000022">
    <property type="protein sequence ID" value="KAL1250584.1"/>
    <property type="molecule type" value="Genomic_DNA"/>
</dbReference>
<reference evidence="1 2" key="1">
    <citation type="submission" date="2023-09" db="EMBL/GenBank/DDBJ databases">
        <authorList>
            <person name="Wang M."/>
        </authorList>
    </citation>
    <scope>NUCLEOTIDE SEQUENCE [LARGE SCALE GENOMIC DNA]</scope>
    <source>
        <strain evidence="1">GT-2023</strain>
        <tissue evidence="1">Liver</tissue>
    </source>
</reference>
<protein>
    <submittedName>
        <fullName evidence="1">Uncharacterized protein</fullName>
    </submittedName>
</protein>
<proteinExistence type="predicted"/>
<evidence type="ECO:0000313" key="1">
    <source>
        <dbReference type="EMBL" id="KAL1250584.1"/>
    </source>
</evidence>
<keyword evidence="2" id="KW-1185">Reference proteome</keyword>
<gene>
    <name evidence="1" type="ORF">QQF64_018380</name>
</gene>
<dbReference type="PANTHER" id="PTHR31025">
    <property type="entry name" value="SI:CH211-196P9.1-RELATED"/>
    <property type="match status" value="1"/>
</dbReference>
<name>A0ABR3LFW8_9TELE</name>
<evidence type="ECO:0000313" key="2">
    <source>
        <dbReference type="Proteomes" id="UP001558613"/>
    </source>
</evidence>
<comment type="caution">
    <text evidence="1">The sequence shown here is derived from an EMBL/GenBank/DDBJ whole genome shotgun (WGS) entry which is preliminary data.</text>
</comment>
<accession>A0ABR3LFW8</accession>
<sequence>MRETFHYRQKILHDLHRSADVLQMFPRFLDIKGLILQDFSLMFGAEVSSRFLEKWNTTFKKKVIQEAQNLKETALLKQHLKAVLKEASDTNDVPDDTPFQQPVEQNRFHSTTHTPTPFYYLNKPEVLIYKGCC</sequence>
<organism evidence="1 2">
    <name type="scientific">Cirrhinus molitorella</name>
    <name type="common">mud carp</name>
    <dbReference type="NCBI Taxonomy" id="172907"/>
    <lineage>
        <taxon>Eukaryota</taxon>
        <taxon>Metazoa</taxon>
        <taxon>Chordata</taxon>
        <taxon>Craniata</taxon>
        <taxon>Vertebrata</taxon>
        <taxon>Euteleostomi</taxon>
        <taxon>Actinopterygii</taxon>
        <taxon>Neopterygii</taxon>
        <taxon>Teleostei</taxon>
        <taxon>Ostariophysi</taxon>
        <taxon>Cypriniformes</taxon>
        <taxon>Cyprinidae</taxon>
        <taxon>Labeoninae</taxon>
        <taxon>Labeonini</taxon>
        <taxon>Cirrhinus</taxon>
    </lineage>
</organism>
<dbReference type="Proteomes" id="UP001558613">
    <property type="component" value="Unassembled WGS sequence"/>
</dbReference>